<dbReference type="AlphaFoldDB" id="A0A931AFG5"/>
<comment type="caution">
    <text evidence="2">The sequence shown here is derived from an EMBL/GenBank/DDBJ whole genome shotgun (WGS) entry which is preliminary data.</text>
</comment>
<dbReference type="InterPro" id="IPR017517">
    <property type="entry name" value="Maleyloyr_isom"/>
</dbReference>
<keyword evidence="2" id="KW-0413">Isomerase</keyword>
<feature type="domain" description="Mycothiol-dependent maleylpyruvate isomerase metal-binding" evidence="1">
    <location>
        <begin position="12"/>
        <end position="119"/>
    </location>
</feature>
<dbReference type="InterPro" id="IPR034660">
    <property type="entry name" value="DinB/YfiT-like"/>
</dbReference>
<dbReference type="InterPro" id="IPR024344">
    <property type="entry name" value="MDMPI_metal-binding"/>
</dbReference>
<protein>
    <submittedName>
        <fullName evidence="2">Maleylpyruvate isomerase family mycothiol-dependent enzyme</fullName>
    </submittedName>
</protein>
<dbReference type="Pfam" id="PF11716">
    <property type="entry name" value="MDMPI_N"/>
    <property type="match status" value="1"/>
</dbReference>
<sequence>MNPHEITTLVEAERLGLADLLDDLSGQEWRTGSLCPGWTVHDVAAHLTLSTRSTFLGMLGGVIRAGGDFNKMVAVQARTRAARFTPAELVAQIRQSAGSARRAPGAGPLDPLVDALVHGQDIARPLGRVRPMPVAAVTVALDYVLGSRFYGARRRLDGTRLIATDLDWSSGQGPDDIRGPAGDLLLLATGRSTAPAALSGPGTARLQPTL</sequence>
<dbReference type="Proteomes" id="UP000605361">
    <property type="component" value="Unassembled WGS sequence"/>
</dbReference>
<gene>
    <name evidence="2" type="ORF">ITP53_31140</name>
</gene>
<keyword evidence="3" id="KW-1185">Reference proteome</keyword>
<name>A0A931AFG5_9ACTN</name>
<evidence type="ECO:0000313" key="2">
    <source>
        <dbReference type="EMBL" id="MBF8190104.1"/>
    </source>
</evidence>
<dbReference type="GO" id="GO:0046872">
    <property type="term" value="F:metal ion binding"/>
    <property type="evidence" value="ECO:0007669"/>
    <property type="project" value="InterPro"/>
</dbReference>
<dbReference type="SUPFAM" id="SSF109854">
    <property type="entry name" value="DinB/YfiT-like putative metalloenzymes"/>
    <property type="match status" value="1"/>
</dbReference>
<reference evidence="2" key="1">
    <citation type="submission" date="2020-11" db="EMBL/GenBank/DDBJ databases">
        <title>Whole-genome analyses of Nonomuraea sp. K274.</title>
        <authorList>
            <person name="Veyisoglu A."/>
        </authorList>
    </citation>
    <scope>NUCLEOTIDE SEQUENCE</scope>
    <source>
        <strain evidence="2">K274</strain>
    </source>
</reference>
<dbReference type="EMBL" id="JADOGI010000111">
    <property type="protein sequence ID" value="MBF8190104.1"/>
    <property type="molecule type" value="Genomic_DNA"/>
</dbReference>
<accession>A0A931AFG5</accession>
<proteinExistence type="predicted"/>
<dbReference type="GO" id="GO:0016853">
    <property type="term" value="F:isomerase activity"/>
    <property type="evidence" value="ECO:0007669"/>
    <property type="project" value="UniProtKB-KW"/>
</dbReference>
<evidence type="ECO:0000259" key="1">
    <source>
        <dbReference type="Pfam" id="PF11716"/>
    </source>
</evidence>
<evidence type="ECO:0000313" key="3">
    <source>
        <dbReference type="Proteomes" id="UP000605361"/>
    </source>
</evidence>
<dbReference type="NCBIfam" id="TIGR03083">
    <property type="entry name" value="maleylpyruvate isomerase family mycothiol-dependent enzyme"/>
    <property type="match status" value="1"/>
</dbReference>
<dbReference type="Gene3D" id="1.20.120.450">
    <property type="entry name" value="dinb family like domain"/>
    <property type="match status" value="1"/>
</dbReference>
<organism evidence="2 3">
    <name type="scientific">Nonomuraea cypriaca</name>
    <dbReference type="NCBI Taxonomy" id="1187855"/>
    <lineage>
        <taxon>Bacteria</taxon>
        <taxon>Bacillati</taxon>
        <taxon>Actinomycetota</taxon>
        <taxon>Actinomycetes</taxon>
        <taxon>Streptosporangiales</taxon>
        <taxon>Streptosporangiaceae</taxon>
        <taxon>Nonomuraea</taxon>
    </lineage>
</organism>